<name>A0A8J3M846_9RHOB</name>
<gene>
    <name evidence="10 12" type="primary">pdhA</name>
    <name evidence="12" type="ORF">GCM10017056_22580</name>
</gene>
<protein>
    <recommendedName>
        <fullName evidence="4 10">Pyruvate dehydrogenase E1 component subunit alpha</fullName>
        <ecNumber evidence="3 10">1.2.4.1</ecNumber>
    </recommendedName>
</protein>
<comment type="cofactor">
    <cofactor evidence="1 10">
        <name>thiamine diphosphate</name>
        <dbReference type="ChEBI" id="CHEBI:58937"/>
    </cofactor>
</comment>
<evidence type="ECO:0000256" key="7">
    <source>
        <dbReference type="ARBA" id="ARBA00023317"/>
    </source>
</evidence>
<dbReference type="AlphaFoldDB" id="A0A8J3M846"/>
<evidence type="ECO:0000256" key="9">
    <source>
        <dbReference type="ARBA" id="ARBA00051231"/>
    </source>
</evidence>
<dbReference type="EC" id="1.2.4.1" evidence="3 10"/>
<dbReference type="CDD" id="cd02000">
    <property type="entry name" value="TPP_E1_PDC_ADC_BCADC"/>
    <property type="match status" value="1"/>
</dbReference>
<dbReference type="Pfam" id="PF00676">
    <property type="entry name" value="E1_dh"/>
    <property type="match status" value="1"/>
</dbReference>
<sequence>MAARKTTKNPNVSAEEMLGYYRDMLLIRRFEEKAGQLYGMGLIGGFCHLYIGQEAVVVGLEAAAEEGDKRITSYRDHGHMLACGMDAGGVMAELTGREGGYSKGKGGSMHMFSKEKHFYGGHGIVAAQVPLGAGLAFADRYKDNGRVTFTYFGDGAANQGQVYESFNMAALWKLPVIFVIENNQYAMGTAQKRSTSTEEIHKRGEAFGIPGELVDGMNVLAVKEAGEKAVAHCRAGNGPYILEVKTYRYRGHSMSDPAKYRTREEVQKMREERDPIEQVRAMLLTGKHATEDQLKEIDKEIKEIVNASAEFAKESPEPDVSELWTDIYAEAPAA</sequence>
<comment type="subunit">
    <text evidence="2 10">Heterodimer of an alpha and a beta chain.</text>
</comment>
<feature type="domain" description="Dehydrogenase E1 component" evidence="11">
    <location>
        <begin position="23"/>
        <end position="320"/>
    </location>
</feature>
<dbReference type="PANTHER" id="PTHR11516">
    <property type="entry name" value="PYRUVATE DEHYDROGENASE E1 COMPONENT, ALPHA SUBUNIT BACTERIAL AND ORGANELLAR"/>
    <property type="match status" value="1"/>
</dbReference>
<dbReference type="SUPFAM" id="SSF52518">
    <property type="entry name" value="Thiamin diphosphate-binding fold (THDP-binding)"/>
    <property type="match status" value="1"/>
</dbReference>
<evidence type="ECO:0000256" key="8">
    <source>
        <dbReference type="ARBA" id="ARBA00025211"/>
    </source>
</evidence>
<reference evidence="12" key="2">
    <citation type="submission" date="2020-09" db="EMBL/GenBank/DDBJ databases">
        <authorList>
            <person name="Sun Q."/>
            <person name="Kim S."/>
        </authorList>
    </citation>
    <scope>NUCLEOTIDE SEQUENCE</scope>
    <source>
        <strain evidence="12">KCTC 42650</strain>
    </source>
</reference>
<keyword evidence="6 10" id="KW-0786">Thiamine pyrophosphate</keyword>
<dbReference type="GO" id="GO:0006086">
    <property type="term" value="P:pyruvate decarboxylation to acetyl-CoA"/>
    <property type="evidence" value="ECO:0007669"/>
    <property type="project" value="InterPro"/>
</dbReference>
<evidence type="ECO:0000313" key="12">
    <source>
        <dbReference type="EMBL" id="GHF50381.1"/>
    </source>
</evidence>
<evidence type="ECO:0000256" key="5">
    <source>
        <dbReference type="ARBA" id="ARBA00023002"/>
    </source>
</evidence>
<keyword evidence="7 10" id="KW-0670">Pyruvate</keyword>
<evidence type="ECO:0000256" key="6">
    <source>
        <dbReference type="ARBA" id="ARBA00023052"/>
    </source>
</evidence>
<keyword evidence="13" id="KW-1185">Reference proteome</keyword>
<dbReference type="RefSeq" id="WP_189680194.1">
    <property type="nucleotide sequence ID" value="NZ_BNCJ01000005.1"/>
</dbReference>
<comment type="caution">
    <text evidence="12">The sequence shown here is derived from an EMBL/GenBank/DDBJ whole genome shotgun (WGS) entry which is preliminary data.</text>
</comment>
<keyword evidence="5 10" id="KW-0560">Oxidoreductase</keyword>
<evidence type="ECO:0000259" key="11">
    <source>
        <dbReference type="Pfam" id="PF00676"/>
    </source>
</evidence>
<dbReference type="PANTHER" id="PTHR11516:SF60">
    <property type="entry name" value="PYRUVATE DEHYDROGENASE E1 COMPONENT SUBUNIT ALPHA"/>
    <property type="match status" value="1"/>
</dbReference>
<evidence type="ECO:0000313" key="13">
    <source>
        <dbReference type="Proteomes" id="UP000626220"/>
    </source>
</evidence>
<proteinExistence type="predicted"/>
<reference evidence="12" key="1">
    <citation type="journal article" date="2014" name="Int. J. Syst. Evol. Microbiol.">
        <title>Complete genome sequence of Corynebacterium casei LMG S-19264T (=DSM 44701T), isolated from a smear-ripened cheese.</title>
        <authorList>
            <consortium name="US DOE Joint Genome Institute (JGI-PGF)"/>
            <person name="Walter F."/>
            <person name="Albersmeier A."/>
            <person name="Kalinowski J."/>
            <person name="Ruckert C."/>
        </authorList>
    </citation>
    <scope>NUCLEOTIDE SEQUENCE</scope>
    <source>
        <strain evidence="12">KCTC 42650</strain>
    </source>
</reference>
<evidence type="ECO:0000256" key="4">
    <source>
        <dbReference type="ARBA" id="ARBA00014159"/>
    </source>
</evidence>
<dbReference type="EMBL" id="BNCJ01000005">
    <property type="protein sequence ID" value="GHF50381.1"/>
    <property type="molecule type" value="Genomic_DNA"/>
</dbReference>
<accession>A0A8J3M846</accession>
<dbReference type="InterPro" id="IPR001017">
    <property type="entry name" value="DH_E1"/>
</dbReference>
<dbReference type="FunFam" id="3.40.50.970:FF:000013">
    <property type="entry name" value="Pyruvate dehydrogenase E1 component subunit alpha"/>
    <property type="match status" value="1"/>
</dbReference>
<evidence type="ECO:0000256" key="10">
    <source>
        <dbReference type="RuleBase" id="RU361139"/>
    </source>
</evidence>
<dbReference type="Gene3D" id="3.40.50.970">
    <property type="match status" value="1"/>
</dbReference>
<dbReference type="InterPro" id="IPR017597">
    <property type="entry name" value="Pyrv_DH_E1_asu_subgrp-y"/>
</dbReference>
<dbReference type="InterPro" id="IPR029061">
    <property type="entry name" value="THDP-binding"/>
</dbReference>
<comment type="function">
    <text evidence="8">The pyruvate dehydrogenase complex catalyzes the overall conversion of pyruvate to acetyl-CoA and CO(2). It contains multiple copies of three enzymatic components: pyruvate dehydrogenase (E1), dihydrolipoamide acetyltransferase (E2) and lipoamide dehydrogenase (E3).</text>
</comment>
<dbReference type="Proteomes" id="UP000626220">
    <property type="component" value="Unassembled WGS sequence"/>
</dbReference>
<evidence type="ECO:0000256" key="2">
    <source>
        <dbReference type="ARBA" id="ARBA00011870"/>
    </source>
</evidence>
<comment type="catalytic activity">
    <reaction evidence="9 10">
        <text>N(6)-[(R)-lipoyl]-L-lysyl-[protein] + pyruvate + H(+) = N(6)-[(R)-S(8)-acetyldihydrolipoyl]-L-lysyl-[protein] + CO2</text>
        <dbReference type="Rhea" id="RHEA:19189"/>
        <dbReference type="Rhea" id="RHEA-COMP:10474"/>
        <dbReference type="Rhea" id="RHEA-COMP:10478"/>
        <dbReference type="ChEBI" id="CHEBI:15361"/>
        <dbReference type="ChEBI" id="CHEBI:15378"/>
        <dbReference type="ChEBI" id="CHEBI:16526"/>
        <dbReference type="ChEBI" id="CHEBI:83099"/>
        <dbReference type="ChEBI" id="CHEBI:83111"/>
        <dbReference type="EC" id="1.2.4.1"/>
    </reaction>
</comment>
<dbReference type="GO" id="GO:0004739">
    <property type="term" value="F:pyruvate dehydrogenase (acetyl-transferring) activity"/>
    <property type="evidence" value="ECO:0007669"/>
    <property type="project" value="UniProtKB-UniRule"/>
</dbReference>
<organism evidence="12 13">
    <name type="scientific">Seohaeicola zhoushanensis</name>
    <dbReference type="NCBI Taxonomy" id="1569283"/>
    <lineage>
        <taxon>Bacteria</taxon>
        <taxon>Pseudomonadati</taxon>
        <taxon>Pseudomonadota</taxon>
        <taxon>Alphaproteobacteria</taxon>
        <taxon>Rhodobacterales</taxon>
        <taxon>Roseobacteraceae</taxon>
        <taxon>Seohaeicola</taxon>
    </lineage>
</organism>
<evidence type="ECO:0000256" key="1">
    <source>
        <dbReference type="ARBA" id="ARBA00001964"/>
    </source>
</evidence>
<evidence type="ECO:0000256" key="3">
    <source>
        <dbReference type="ARBA" id="ARBA00012281"/>
    </source>
</evidence>
<dbReference type="InterPro" id="IPR050642">
    <property type="entry name" value="PDH_E1_Alpha_Subunit"/>
</dbReference>
<dbReference type="NCBIfam" id="TIGR03182">
    <property type="entry name" value="PDH_E1_alph_y"/>
    <property type="match status" value="1"/>
</dbReference>